<keyword evidence="1" id="KW-1133">Transmembrane helix</keyword>
<organism evidence="2 3">
    <name type="scientific">Thalassorhabdomicrobium marinisediminis</name>
    <dbReference type="NCBI Taxonomy" id="2170577"/>
    <lineage>
        <taxon>Bacteria</taxon>
        <taxon>Pseudomonadati</taxon>
        <taxon>Pseudomonadota</taxon>
        <taxon>Alphaproteobacteria</taxon>
        <taxon>Rhodobacterales</taxon>
        <taxon>Paracoccaceae</taxon>
        <taxon>Thalassorhabdomicrobium</taxon>
    </lineage>
</organism>
<gene>
    <name evidence="2" type="ORF">DC363_02700</name>
</gene>
<reference evidence="2 3" key="1">
    <citation type="submission" date="2018-04" db="EMBL/GenBank/DDBJ databases">
        <title>Pelagivirga bohaiensis gen. nov., sp. nov., a bacterium isolated from the Bohai Sea.</title>
        <authorList>
            <person name="Ji X."/>
        </authorList>
    </citation>
    <scope>NUCLEOTIDE SEQUENCE [LARGE SCALE GENOMIC DNA]</scope>
    <source>
        <strain evidence="2 3">BH-SD16</strain>
    </source>
</reference>
<proteinExistence type="predicted"/>
<dbReference type="Proteomes" id="UP000244817">
    <property type="component" value="Unassembled WGS sequence"/>
</dbReference>
<keyword evidence="1" id="KW-0472">Membrane</keyword>
<dbReference type="RefSeq" id="WP_108639603.1">
    <property type="nucleotide sequence ID" value="NZ_QCYG01000002.1"/>
</dbReference>
<feature type="transmembrane region" description="Helical" evidence="1">
    <location>
        <begin position="12"/>
        <end position="31"/>
    </location>
</feature>
<name>A0A2T7FZH3_9RHOB</name>
<keyword evidence="3" id="KW-1185">Reference proteome</keyword>
<comment type="caution">
    <text evidence="2">The sequence shown here is derived from an EMBL/GenBank/DDBJ whole genome shotgun (WGS) entry which is preliminary data.</text>
</comment>
<protein>
    <recommendedName>
        <fullName evidence="4">Glutamine amidotransferase domain-containing protein</fullName>
    </recommendedName>
</protein>
<dbReference type="Gene3D" id="3.40.50.880">
    <property type="match status" value="1"/>
</dbReference>
<dbReference type="PANTHER" id="PTHR37947">
    <property type="entry name" value="BLL2462 PROTEIN"/>
    <property type="match status" value="1"/>
</dbReference>
<evidence type="ECO:0000313" key="2">
    <source>
        <dbReference type="EMBL" id="PVA07561.1"/>
    </source>
</evidence>
<feature type="transmembrane region" description="Helical" evidence="1">
    <location>
        <begin position="38"/>
        <end position="57"/>
    </location>
</feature>
<evidence type="ECO:0000256" key="1">
    <source>
        <dbReference type="SAM" id="Phobius"/>
    </source>
</evidence>
<evidence type="ECO:0008006" key="4">
    <source>
        <dbReference type="Google" id="ProtNLM"/>
    </source>
</evidence>
<dbReference type="InterPro" id="IPR029062">
    <property type="entry name" value="Class_I_gatase-like"/>
</dbReference>
<dbReference type="PANTHER" id="PTHR37947:SF1">
    <property type="entry name" value="BLL2462 PROTEIN"/>
    <property type="match status" value="1"/>
</dbReference>
<feature type="transmembrane region" description="Helical" evidence="1">
    <location>
        <begin position="669"/>
        <end position="688"/>
    </location>
</feature>
<dbReference type="EMBL" id="QCYG01000002">
    <property type="protein sequence ID" value="PVA07561.1"/>
    <property type="molecule type" value="Genomic_DNA"/>
</dbReference>
<dbReference type="SUPFAM" id="SSF52317">
    <property type="entry name" value="Class I glutamine amidotransferase-like"/>
    <property type="match status" value="1"/>
</dbReference>
<dbReference type="AlphaFoldDB" id="A0A2T7FZH3"/>
<sequence>MIGQVILDPLVPWMVLYGLAALALVGLVVAVWRRLSGWALRALAALVILGAMANPSLQRDERDRLSDIVIAVVDESASQRLSDRGAQSAAALEHLRAEVAARPDTELREVMLGDGADNAGTELMTALSGALAEEPQARIAGMVLITDGRVHDMSAAPARLPAPLHVLLSGRDGDWDRRLVVKNAPAFAILGEPVSLTLRIEDQGAAPETRFVDLGIAIDGGPPLAFQMPVNRDVELPIDLPHGGLNVLQFSTPAQVGELTDRNNDAVIQINGVRDRLRVLLVSGEPHAGERTWRNLLKSDRAVDLVHFTILRPPEKQDGVPVNELSLIAFPTRELFLEKVDEFDLIIFDRYKRRGILPSLYLESVADYVRAGGAVLVSAGPDYASADSLYRSPLGAVLPGAPTARVYEEGFTPQITELGQRHPVTEGLDQVSGRTVDEDGEGPGWGRWLRQIDVEPSAGSDVVMSGIDAQPLLMLERVDEGRVALLASDHAWLWDRGFEGGGPQLELLRRLAHWMMKEPELEEETLTVEPTGLTMRILRRTLQDSVGAVTITHPDGTESSVTLDEVAPGRHALTWEAPEVGLYRLREGEVETVIALGPAAPREFEQTIATGETLDAVVAQTNGAVVRIEEGLPSLRAVRAGRPAAGRGWIGLTPRDAYRTVDVRVLPLLPEWLALLLAGALVIGAWLFEGRRSPRLRDAGATRGR</sequence>
<evidence type="ECO:0000313" key="3">
    <source>
        <dbReference type="Proteomes" id="UP000244817"/>
    </source>
</evidence>
<dbReference type="OrthoDB" id="9769144at2"/>
<keyword evidence="1" id="KW-0812">Transmembrane</keyword>
<accession>A0A2T7FZH3</accession>